<dbReference type="Gene3D" id="3.30.830.10">
    <property type="entry name" value="Metalloenzyme, LuxS/M16 peptidase-like"/>
    <property type="match status" value="1"/>
</dbReference>
<dbReference type="Pfam" id="PF05193">
    <property type="entry name" value="Peptidase_M16_C"/>
    <property type="match status" value="1"/>
</dbReference>
<dbReference type="SUPFAM" id="SSF63411">
    <property type="entry name" value="LuxS/MPP-like metallohydrolase"/>
    <property type="match status" value="1"/>
</dbReference>
<gene>
    <name evidence="3" type="ORF">FM038_020715</name>
</gene>
<sequence>MIFLKPPKVKTLSLFPLLSIMVLMLGCQQTKLVFTDKKEPVTPVFNQLEGAPQVQSSVELASHSDIESWTPETLSISAEFSLHLFPKSPSELNYVELVLINPNKPFNNIDILSAALNERALWLADQYPISCIESLGVNARMHSISLKMACPAHEVPQALNILANSWSHSAFEQIDLENIQRKLKLNKHINAYSGAEIDKVWARIILGKSHPYNQALDNQDLLNELNMASLSELQQKIGTGAKWHLFMSQPSSLQIPDAQDANLSKRNKLIQQATKLAKQLENRSSMVKEQNTTASTLPTSKEEVSDNGSDSQPYINTGKIIYLIDAPGAVQTQVRVGYRLPLSASDTDPLKSEISLSDPLNCQLLASWLGRSFSGRLYYDLREKRGLTYGIYGRCFDNPQARTLKFYGSTQLQHTGAFVSGILDHLQLTTEQGIGSQELEALKTYEKSKYALTMQSQHSMKTQYINQLSLGRNNKELIINQARIQKLDSVTLKEIAKLNFSSPPFIVLRGDADKIRQDLADKLPSWNIQTIEP</sequence>
<protein>
    <submittedName>
        <fullName evidence="3">Insulinase family protein</fullName>
    </submittedName>
</protein>
<feature type="region of interest" description="Disordered" evidence="1">
    <location>
        <begin position="281"/>
        <end position="311"/>
    </location>
</feature>
<evidence type="ECO:0000313" key="4">
    <source>
        <dbReference type="Proteomes" id="UP000316416"/>
    </source>
</evidence>
<evidence type="ECO:0000256" key="1">
    <source>
        <dbReference type="SAM" id="MobiDB-lite"/>
    </source>
</evidence>
<dbReference type="Proteomes" id="UP000316416">
    <property type="component" value="Chromosome"/>
</dbReference>
<dbReference type="InterPro" id="IPR011249">
    <property type="entry name" value="Metalloenz_LuxS/M16"/>
</dbReference>
<organism evidence="3 4">
    <name type="scientific">Shewanella eurypsychrophilus</name>
    <dbReference type="NCBI Taxonomy" id="2593656"/>
    <lineage>
        <taxon>Bacteria</taxon>
        <taxon>Pseudomonadati</taxon>
        <taxon>Pseudomonadota</taxon>
        <taxon>Gammaproteobacteria</taxon>
        <taxon>Alteromonadales</taxon>
        <taxon>Shewanellaceae</taxon>
        <taxon>Shewanella</taxon>
    </lineage>
</organism>
<dbReference type="PROSITE" id="PS51257">
    <property type="entry name" value="PROKAR_LIPOPROTEIN"/>
    <property type="match status" value="1"/>
</dbReference>
<feature type="domain" description="Peptidase M16 C-terminal" evidence="2">
    <location>
        <begin position="308"/>
        <end position="444"/>
    </location>
</feature>
<keyword evidence="4" id="KW-1185">Reference proteome</keyword>
<evidence type="ECO:0000259" key="2">
    <source>
        <dbReference type="Pfam" id="PF05193"/>
    </source>
</evidence>
<dbReference type="EMBL" id="CP045503">
    <property type="protein sequence ID" value="QPG59531.2"/>
    <property type="molecule type" value="Genomic_DNA"/>
</dbReference>
<dbReference type="RefSeq" id="WP_142871374.1">
    <property type="nucleotide sequence ID" value="NZ_CP045503.2"/>
</dbReference>
<proteinExistence type="predicted"/>
<reference evidence="3" key="1">
    <citation type="submission" date="2021-07" db="EMBL/GenBank/DDBJ databases">
        <title>Shewanella sp. YLB-07 whole genome sequence.</title>
        <authorList>
            <person name="Yu L."/>
        </authorList>
    </citation>
    <scope>NUCLEOTIDE SEQUENCE</scope>
    <source>
        <strain evidence="3">YLB-08</strain>
    </source>
</reference>
<feature type="compositionally biased region" description="Polar residues" evidence="1">
    <location>
        <begin position="282"/>
        <end position="299"/>
    </location>
</feature>
<evidence type="ECO:0000313" key="3">
    <source>
        <dbReference type="EMBL" id="QPG59531.2"/>
    </source>
</evidence>
<accession>A0ABX6VA48</accession>
<dbReference type="InterPro" id="IPR007863">
    <property type="entry name" value="Peptidase_M16_C"/>
</dbReference>
<name>A0ABX6VA48_9GAMM</name>